<evidence type="ECO:0000313" key="2">
    <source>
        <dbReference type="EMBL" id="CAG1861544.1"/>
    </source>
</evidence>
<keyword evidence="4" id="KW-1185">Reference proteome</keyword>
<evidence type="ECO:0000313" key="3">
    <source>
        <dbReference type="EnsemblPlants" id="Ma02_p09290.1"/>
    </source>
</evidence>
<reference evidence="3" key="2">
    <citation type="submission" date="2021-05" db="UniProtKB">
        <authorList>
            <consortium name="EnsemblPlants"/>
        </authorList>
    </citation>
    <scope>IDENTIFICATION</scope>
    <source>
        <strain evidence="3">subsp. malaccensis</strain>
    </source>
</reference>
<accession>A0A804I0W9</accession>
<evidence type="ECO:0000256" key="1">
    <source>
        <dbReference type="SAM" id="MobiDB-lite"/>
    </source>
</evidence>
<dbReference type="InParanoid" id="A0A804I0W9"/>
<gene>
    <name evidence="2" type="ORF">GSMUA_64380.1</name>
</gene>
<dbReference type="AlphaFoldDB" id="A0A804I0W9"/>
<dbReference type="Gramene" id="Ma02_t09290.1">
    <property type="protein sequence ID" value="Ma02_p09290.1"/>
    <property type="gene ID" value="Ma02_g09290"/>
</dbReference>
<proteinExistence type="predicted"/>
<dbReference type="EnsemblPlants" id="Ma02_t09290.1">
    <property type="protein sequence ID" value="Ma02_p09290.1"/>
    <property type="gene ID" value="Ma02_g09290"/>
</dbReference>
<dbReference type="EMBL" id="HG996467">
    <property type="protein sequence ID" value="CAG1861544.1"/>
    <property type="molecule type" value="Genomic_DNA"/>
</dbReference>
<dbReference type="Proteomes" id="UP000012960">
    <property type="component" value="Unplaced"/>
</dbReference>
<organism evidence="3 4">
    <name type="scientific">Musa acuminata subsp. malaccensis</name>
    <name type="common">Wild banana</name>
    <name type="synonym">Musa malaccensis</name>
    <dbReference type="NCBI Taxonomy" id="214687"/>
    <lineage>
        <taxon>Eukaryota</taxon>
        <taxon>Viridiplantae</taxon>
        <taxon>Streptophyta</taxon>
        <taxon>Embryophyta</taxon>
        <taxon>Tracheophyta</taxon>
        <taxon>Spermatophyta</taxon>
        <taxon>Magnoliopsida</taxon>
        <taxon>Liliopsida</taxon>
        <taxon>Zingiberales</taxon>
        <taxon>Musaceae</taxon>
        <taxon>Musa</taxon>
    </lineage>
</organism>
<reference evidence="2" key="1">
    <citation type="submission" date="2021-03" db="EMBL/GenBank/DDBJ databases">
        <authorList>
            <consortium name="Genoscope - CEA"/>
            <person name="William W."/>
        </authorList>
    </citation>
    <scope>NUCLEOTIDE SEQUENCE</scope>
    <source>
        <strain evidence="2">Doubled-haploid Pahang</strain>
    </source>
</reference>
<evidence type="ECO:0000313" key="4">
    <source>
        <dbReference type="Proteomes" id="UP000012960"/>
    </source>
</evidence>
<feature type="compositionally biased region" description="Polar residues" evidence="1">
    <location>
        <begin position="28"/>
        <end position="55"/>
    </location>
</feature>
<name>A0A804I0W9_MUSAM</name>
<sequence length="177" mass="19877">MTFVATERNELKDENTTLQAETSQLQKELQGRSSYNPTWSNNINSMTPTQPQPTATGLPMLHQPVANGSTQATPIRQLQHFSGGKNKHSTTNAAWSFPGDETTCRISDFVGLGSGLLLWTSHQYHKKRDVVAVALVLAARRKDVIKHPLVYHYNQEMYIANPIIFSPFVNDQNEECH</sequence>
<protein>
    <submittedName>
        <fullName evidence="2">(wild Malaysian banana) hypothetical protein</fullName>
    </submittedName>
</protein>
<feature type="region of interest" description="Disordered" evidence="1">
    <location>
        <begin position="28"/>
        <end position="67"/>
    </location>
</feature>